<dbReference type="PANTHER" id="PTHR47723">
    <property type="entry name" value="OS05G0353850 PROTEIN"/>
    <property type="match status" value="1"/>
</dbReference>
<keyword evidence="3" id="KW-1185">Reference proteome</keyword>
<reference evidence="2 3" key="1">
    <citation type="journal article" date="2024" name="G3 (Bethesda)">
        <title>Genome assembly of Hibiscus sabdariffa L. provides insights into metabolisms of medicinal natural products.</title>
        <authorList>
            <person name="Kim T."/>
        </authorList>
    </citation>
    <scope>NUCLEOTIDE SEQUENCE [LARGE SCALE GENOMIC DNA]</scope>
    <source>
        <strain evidence="2">TK-2024</strain>
        <tissue evidence="2">Old leaves</tissue>
    </source>
</reference>
<evidence type="ECO:0000313" key="3">
    <source>
        <dbReference type="Proteomes" id="UP001472677"/>
    </source>
</evidence>
<dbReference type="Gene3D" id="3.30.420.10">
    <property type="entry name" value="Ribonuclease H-like superfamily/Ribonuclease H"/>
    <property type="match status" value="1"/>
</dbReference>
<proteinExistence type="predicted"/>
<dbReference type="InterPro" id="IPR053151">
    <property type="entry name" value="RNase_H-like"/>
</dbReference>
<evidence type="ECO:0000313" key="2">
    <source>
        <dbReference type="EMBL" id="KAK8516404.1"/>
    </source>
</evidence>
<dbReference type="Pfam" id="PF13456">
    <property type="entry name" value="RVT_3"/>
    <property type="match status" value="1"/>
</dbReference>
<gene>
    <name evidence="2" type="ORF">V6N12_038647</name>
</gene>
<dbReference type="CDD" id="cd06222">
    <property type="entry name" value="RNase_H_like"/>
    <property type="match status" value="1"/>
</dbReference>
<protein>
    <recommendedName>
        <fullName evidence="1">RNase H type-1 domain-containing protein</fullName>
    </recommendedName>
</protein>
<sequence length="279" mass="31392">MSCVIVHLHVLFGIQPSARMRFFSLDVSEWLMENISSISTSNPYKLAWNLLFSSCSWQIWKIRNDCVFANINHDPSIVLSRCLSWATNYANLYHLHCPNVAPHRLSSQLLQWQPPPSGWICLHTDGTVNAVSGLGTIGGVLRDSVGSWISGFCRNIGFSDALTAELWAIYHGLELAWNNGFFTFQVRSDCSMAISLITNPNATSSSHTLVRTIANLCRRAWSLEFTWVPRETNRPADSLAKHVPPDDFSFLMFEQPPCFITDLLSRDVHGPPYCKARSS</sequence>
<comment type="caution">
    <text evidence="2">The sequence shown here is derived from an EMBL/GenBank/DDBJ whole genome shotgun (WGS) entry which is preliminary data.</text>
</comment>
<dbReference type="Proteomes" id="UP001472677">
    <property type="component" value="Unassembled WGS sequence"/>
</dbReference>
<dbReference type="SUPFAM" id="SSF53098">
    <property type="entry name" value="Ribonuclease H-like"/>
    <property type="match status" value="1"/>
</dbReference>
<name>A0ABR2CC58_9ROSI</name>
<dbReference type="InterPro" id="IPR012337">
    <property type="entry name" value="RNaseH-like_sf"/>
</dbReference>
<dbReference type="InterPro" id="IPR002156">
    <property type="entry name" value="RNaseH_domain"/>
</dbReference>
<accession>A0ABR2CC58</accession>
<dbReference type="PANTHER" id="PTHR47723:SF19">
    <property type="entry name" value="POLYNUCLEOTIDYL TRANSFERASE, RIBONUCLEASE H-LIKE SUPERFAMILY PROTEIN"/>
    <property type="match status" value="1"/>
</dbReference>
<dbReference type="InterPro" id="IPR044730">
    <property type="entry name" value="RNase_H-like_dom_plant"/>
</dbReference>
<feature type="domain" description="RNase H type-1" evidence="1">
    <location>
        <begin position="124"/>
        <end position="242"/>
    </location>
</feature>
<dbReference type="EMBL" id="JBBPBM010000058">
    <property type="protein sequence ID" value="KAK8516404.1"/>
    <property type="molecule type" value="Genomic_DNA"/>
</dbReference>
<dbReference type="InterPro" id="IPR036397">
    <property type="entry name" value="RNaseH_sf"/>
</dbReference>
<organism evidence="2 3">
    <name type="scientific">Hibiscus sabdariffa</name>
    <name type="common">roselle</name>
    <dbReference type="NCBI Taxonomy" id="183260"/>
    <lineage>
        <taxon>Eukaryota</taxon>
        <taxon>Viridiplantae</taxon>
        <taxon>Streptophyta</taxon>
        <taxon>Embryophyta</taxon>
        <taxon>Tracheophyta</taxon>
        <taxon>Spermatophyta</taxon>
        <taxon>Magnoliopsida</taxon>
        <taxon>eudicotyledons</taxon>
        <taxon>Gunneridae</taxon>
        <taxon>Pentapetalae</taxon>
        <taxon>rosids</taxon>
        <taxon>malvids</taxon>
        <taxon>Malvales</taxon>
        <taxon>Malvaceae</taxon>
        <taxon>Malvoideae</taxon>
        <taxon>Hibiscus</taxon>
    </lineage>
</organism>
<evidence type="ECO:0000259" key="1">
    <source>
        <dbReference type="Pfam" id="PF13456"/>
    </source>
</evidence>